<dbReference type="EMBL" id="SDPQ02000001">
    <property type="protein sequence ID" value="KAA1399584.1"/>
    <property type="molecule type" value="Genomic_DNA"/>
</dbReference>
<dbReference type="InterPro" id="IPR036291">
    <property type="entry name" value="NAD(P)-bd_dom_sf"/>
</dbReference>
<evidence type="ECO:0000313" key="5">
    <source>
        <dbReference type="Proteomes" id="UP000380867"/>
    </source>
</evidence>
<dbReference type="AlphaFoldDB" id="A0A5M4FHC8"/>
<evidence type="ECO:0000256" key="2">
    <source>
        <dbReference type="ARBA" id="ARBA00022857"/>
    </source>
</evidence>
<protein>
    <submittedName>
        <fullName evidence="4">SDR family oxidoreductase</fullName>
    </submittedName>
</protein>
<dbReference type="SUPFAM" id="SSF51735">
    <property type="entry name" value="NAD(P)-binding Rossmann-fold domains"/>
    <property type="match status" value="1"/>
</dbReference>
<sequence>MGLAAARVVILGGTSGIGLATAKAAAAKEADVVVVSSRKASVDSALQQLPASAEGRVVDISSVAALEEFFATVGEFDHLVYTAGEGLEMTPLASYDIDKARRFFDLRFFLALEAVRLAVPHLRADGSIALTSGTAALRPSAGWTLGAAVSGAMVSAGKALAVELAPLRVNVIAPGVVRSPLWSAMSDEDRSAMYEYVGSQLPLGRVAEVDDVAAEYVHVMEQEYATGTVTVIDGGSVLV</sequence>
<name>A0A5M4FHC8_9ACTN</name>
<proteinExistence type="inferred from homology"/>
<dbReference type="OrthoDB" id="9806974at2"/>
<evidence type="ECO:0000256" key="1">
    <source>
        <dbReference type="ARBA" id="ARBA00006484"/>
    </source>
</evidence>
<keyword evidence="5" id="KW-1185">Reference proteome</keyword>
<dbReference type="PRINTS" id="PR00081">
    <property type="entry name" value="GDHRDH"/>
</dbReference>
<dbReference type="InterPro" id="IPR057571">
    <property type="entry name" value="SDR_PhqE-like"/>
</dbReference>
<comment type="similarity">
    <text evidence="1">Belongs to the short-chain dehydrogenases/reductases (SDR) family.</text>
</comment>
<keyword evidence="3" id="KW-0560">Oxidoreductase</keyword>
<dbReference type="GO" id="GO:0016491">
    <property type="term" value="F:oxidoreductase activity"/>
    <property type="evidence" value="ECO:0007669"/>
    <property type="project" value="UniProtKB-KW"/>
</dbReference>
<comment type="caution">
    <text evidence="4">The sequence shown here is derived from an EMBL/GenBank/DDBJ whole genome shotgun (WGS) entry which is preliminary data.</text>
</comment>
<dbReference type="InterPro" id="IPR051122">
    <property type="entry name" value="SDR_DHRS6-like"/>
</dbReference>
<dbReference type="Pfam" id="PF23441">
    <property type="entry name" value="SDR"/>
    <property type="match status" value="1"/>
</dbReference>
<evidence type="ECO:0000256" key="3">
    <source>
        <dbReference type="ARBA" id="ARBA00023002"/>
    </source>
</evidence>
<keyword evidence="2" id="KW-0521">NADP</keyword>
<dbReference type="Gene3D" id="3.40.50.720">
    <property type="entry name" value="NAD(P)-binding Rossmann-like Domain"/>
    <property type="match status" value="1"/>
</dbReference>
<dbReference type="RefSeq" id="WP_149687721.1">
    <property type="nucleotide sequence ID" value="NZ_SDPQ02000001.1"/>
</dbReference>
<dbReference type="InterPro" id="IPR002347">
    <property type="entry name" value="SDR_fam"/>
</dbReference>
<accession>A0A5M4FHC8</accession>
<dbReference type="PANTHER" id="PTHR43477">
    <property type="entry name" value="DIHYDROANTICAPSIN 7-DEHYDROGENASE"/>
    <property type="match status" value="1"/>
</dbReference>
<gene>
    <name evidence="4" type="ORF">ESP70_002120</name>
</gene>
<dbReference type="PANTHER" id="PTHR43477:SF1">
    <property type="entry name" value="DIHYDROANTICAPSIN 7-DEHYDROGENASE"/>
    <property type="match status" value="1"/>
</dbReference>
<dbReference type="Proteomes" id="UP000380867">
    <property type="component" value="Unassembled WGS sequence"/>
</dbReference>
<reference evidence="4" key="1">
    <citation type="submission" date="2019-09" db="EMBL/GenBank/DDBJ databases">
        <authorList>
            <person name="Li J."/>
        </authorList>
    </citation>
    <scope>NUCLEOTIDE SEQUENCE [LARGE SCALE GENOMIC DNA]</scope>
    <source>
        <strain evidence="4">JCM 14732</strain>
    </source>
</reference>
<evidence type="ECO:0000313" key="4">
    <source>
        <dbReference type="EMBL" id="KAA1399584.1"/>
    </source>
</evidence>
<organism evidence="4 5">
    <name type="scientific">Aeromicrobium ginsengisoli</name>
    <dbReference type="NCBI Taxonomy" id="363867"/>
    <lineage>
        <taxon>Bacteria</taxon>
        <taxon>Bacillati</taxon>
        <taxon>Actinomycetota</taxon>
        <taxon>Actinomycetes</taxon>
        <taxon>Propionibacteriales</taxon>
        <taxon>Nocardioidaceae</taxon>
        <taxon>Aeromicrobium</taxon>
    </lineage>
</organism>